<evidence type="ECO:0000256" key="3">
    <source>
        <dbReference type="ARBA" id="ARBA00023002"/>
    </source>
</evidence>
<gene>
    <name evidence="6" type="ORF">WIS52_18030</name>
</gene>
<accession>A0ABV1KD42</accession>
<dbReference type="EMBL" id="JBEDNQ010000007">
    <property type="protein sequence ID" value="MEQ3552377.1"/>
    <property type="molecule type" value="Genomic_DNA"/>
</dbReference>
<proteinExistence type="predicted"/>
<dbReference type="InterPro" id="IPR002734">
    <property type="entry name" value="RibDG_C"/>
</dbReference>
<protein>
    <submittedName>
        <fullName evidence="6">Dihydrofolate reductase family protein</fullName>
    </submittedName>
</protein>
<reference evidence="6 7" key="1">
    <citation type="submission" date="2024-03" db="EMBL/GenBank/DDBJ databases">
        <title>Draft genome sequence of Pseudonocardia nematodicida JCM 31783.</title>
        <authorList>
            <person name="Butdee W."/>
            <person name="Duangmal K."/>
        </authorList>
    </citation>
    <scope>NUCLEOTIDE SEQUENCE [LARGE SCALE GENOMIC DNA]</scope>
    <source>
        <strain evidence="6 7">JCM 31783</strain>
    </source>
</reference>
<dbReference type="RefSeq" id="WP_349299442.1">
    <property type="nucleotide sequence ID" value="NZ_JBEDNQ010000007.1"/>
</dbReference>
<keyword evidence="2" id="KW-0521">NADP</keyword>
<feature type="compositionally biased region" description="Low complexity" evidence="4">
    <location>
        <begin position="26"/>
        <end position="38"/>
    </location>
</feature>
<keyword evidence="3" id="KW-0560">Oxidoreductase</keyword>
<dbReference type="SUPFAM" id="SSF53597">
    <property type="entry name" value="Dihydrofolate reductase-like"/>
    <property type="match status" value="1"/>
</dbReference>
<comment type="caution">
    <text evidence="6">The sequence shown here is derived from an EMBL/GenBank/DDBJ whole genome shotgun (WGS) entry which is preliminary data.</text>
</comment>
<evidence type="ECO:0000256" key="4">
    <source>
        <dbReference type="SAM" id="MobiDB-lite"/>
    </source>
</evidence>
<dbReference type="PANTHER" id="PTHR38011:SF7">
    <property type="entry name" value="2,5-DIAMINO-6-RIBOSYLAMINO-4(3H)-PYRIMIDINONE 5'-PHOSPHATE REDUCTASE"/>
    <property type="match status" value="1"/>
</dbReference>
<evidence type="ECO:0000313" key="7">
    <source>
        <dbReference type="Proteomes" id="UP001494902"/>
    </source>
</evidence>
<dbReference type="Gene3D" id="3.40.430.10">
    <property type="entry name" value="Dihydrofolate Reductase, subunit A"/>
    <property type="match status" value="1"/>
</dbReference>
<evidence type="ECO:0000259" key="5">
    <source>
        <dbReference type="Pfam" id="PF01872"/>
    </source>
</evidence>
<dbReference type="InterPro" id="IPR024072">
    <property type="entry name" value="DHFR-like_dom_sf"/>
</dbReference>
<dbReference type="PANTHER" id="PTHR38011">
    <property type="entry name" value="DIHYDROFOLATE REDUCTASE FAMILY PROTEIN (AFU_ORTHOLOGUE AFUA_8G06820)"/>
    <property type="match status" value="1"/>
</dbReference>
<dbReference type="Pfam" id="PF01872">
    <property type="entry name" value="RibD_C"/>
    <property type="match status" value="1"/>
</dbReference>
<dbReference type="InterPro" id="IPR050765">
    <property type="entry name" value="Riboflavin_Biosynth_HTPR"/>
</dbReference>
<name>A0ABV1KD42_9PSEU</name>
<feature type="region of interest" description="Disordered" evidence="4">
    <location>
        <begin position="24"/>
        <end position="45"/>
    </location>
</feature>
<dbReference type="Proteomes" id="UP001494902">
    <property type="component" value="Unassembled WGS sequence"/>
</dbReference>
<evidence type="ECO:0000256" key="2">
    <source>
        <dbReference type="ARBA" id="ARBA00022857"/>
    </source>
</evidence>
<sequence length="240" mass="24307">MHTEPPPPPHPPRPRVTAIMVASLDGAVAAPGTAPGPGTSRGLSTPADRELFRRLRRATDVVLVGAGTARAEDYRGVRRRRPLPDEPAPGPPPPVAVVTGSADLDPGAVLFTDTLTAPIVLTTAAAPAGRRDALAAAGADVAVLPDLEPGTLLAELARRGHAAVLCEGGPTLLGALIDADAVDELRLTLVPVLLGGPAGRIATGPVAAVPPRALRLAGHAAAADGTLLLHYTRRAHPPNG</sequence>
<comment type="pathway">
    <text evidence="1">Cofactor biosynthesis; riboflavin biosynthesis.</text>
</comment>
<keyword evidence="7" id="KW-1185">Reference proteome</keyword>
<evidence type="ECO:0000256" key="1">
    <source>
        <dbReference type="ARBA" id="ARBA00005104"/>
    </source>
</evidence>
<organism evidence="6 7">
    <name type="scientific">Pseudonocardia nematodicida</name>
    <dbReference type="NCBI Taxonomy" id="1206997"/>
    <lineage>
        <taxon>Bacteria</taxon>
        <taxon>Bacillati</taxon>
        <taxon>Actinomycetota</taxon>
        <taxon>Actinomycetes</taxon>
        <taxon>Pseudonocardiales</taxon>
        <taxon>Pseudonocardiaceae</taxon>
        <taxon>Pseudonocardia</taxon>
    </lineage>
</organism>
<evidence type="ECO:0000313" key="6">
    <source>
        <dbReference type="EMBL" id="MEQ3552377.1"/>
    </source>
</evidence>
<feature type="domain" description="Bacterial bifunctional deaminase-reductase C-terminal" evidence="5">
    <location>
        <begin position="14"/>
        <end position="227"/>
    </location>
</feature>